<dbReference type="AlphaFoldDB" id="A0A371GP69"/>
<comment type="caution">
    <text evidence="1">The sequence shown here is derived from an EMBL/GenBank/DDBJ whole genome shotgun (WGS) entry which is preliminary data.</text>
</comment>
<dbReference type="EMBL" id="QJKJ01004900">
    <property type="protein sequence ID" value="RDX92304.1"/>
    <property type="molecule type" value="Genomic_DNA"/>
</dbReference>
<organism evidence="1 2">
    <name type="scientific">Mucuna pruriens</name>
    <name type="common">Velvet bean</name>
    <name type="synonym">Dolichos pruriens</name>
    <dbReference type="NCBI Taxonomy" id="157652"/>
    <lineage>
        <taxon>Eukaryota</taxon>
        <taxon>Viridiplantae</taxon>
        <taxon>Streptophyta</taxon>
        <taxon>Embryophyta</taxon>
        <taxon>Tracheophyta</taxon>
        <taxon>Spermatophyta</taxon>
        <taxon>Magnoliopsida</taxon>
        <taxon>eudicotyledons</taxon>
        <taxon>Gunneridae</taxon>
        <taxon>Pentapetalae</taxon>
        <taxon>rosids</taxon>
        <taxon>fabids</taxon>
        <taxon>Fabales</taxon>
        <taxon>Fabaceae</taxon>
        <taxon>Papilionoideae</taxon>
        <taxon>50 kb inversion clade</taxon>
        <taxon>NPAAA clade</taxon>
        <taxon>indigoferoid/millettioid clade</taxon>
        <taxon>Phaseoleae</taxon>
        <taxon>Mucuna</taxon>
    </lineage>
</organism>
<gene>
    <name evidence="1" type="ORF">CR513_25595</name>
</gene>
<dbReference type="Proteomes" id="UP000257109">
    <property type="component" value="Unassembled WGS sequence"/>
</dbReference>
<name>A0A371GP69_MUCPR</name>
<protein>
    <submittedName>
        <fullName evidence="1">Uncharacterized protein</fullName>
    </submittedName>
</protein>
<reference evidence="1" key="1">
    <citation type="submission" date="2018-05" db="EMBL/GenBank/DDBJ databases">
        <title>Draft genome of Mucuna pruriens seed.</title>
        <authorList>
            <person name="Nnadi N.E."/>
            <person name="Vos R."/>
            <person name="Hasami M.H."/>
            <person name="Devisetty U.K."/>
            <person name="Aguiy J.C."/>
        </authorList>
    </citation>
    <scope>NUCLEOTIDE SEQUENCE [LARGE SCALE GENOMIC DNA]</scope>
    <source>
        <strain evidence="1">JCA_2017</strain>
    </source>
</reference>
<keyword evidence="2" id="KW-1185">Reference proteome</keyword>
<evidence type="ECO:0000313" key="2">
    <source>
        <dbReference type="Proteomes" id="UP000257109"/>
    </source>
</evidence>
<accession>A0A371GP69</accession>
<feature type="non-terminal residue" evidence="1">
    <location>
        <position position="67"/>
    </location>
</feature>
<proteinExistence type="predicted"/>
<evidence type="ECO:0000313" key="1">
    <source>
        <dbReference type="EMBL" id="RDX92304.1"/>
    </source>
</evidence>
<sequence length="67" mass="7817">TPNSWSLQYWGSQLKGHWRRAFERKFGNILSLVNVEVQPMTFIMIRLLDDSPSEISNSPRHLKSMKG</sequence>
<feature type="non-terminal residue" evidence="1">
    <location>
        <position position="1"/>
    </location>
</feature>